<evidence type="ECO:0000256" key="5">
    <source>
        <dbReference type="SAM" id="Phobius"/>
    </source>
</evidence>
<evidence type="ECO:0000313" key="9">
    <source>
        <dbReference type="Proteomes" id="UP000030746"/>
    </source>
</evidence>
<organism evidence="8 9">
    <name type="scientific">Lottia gigantea</name>
    <name type="common">Giant owl limpet</name>
    <dbReference type="NCBI Taxonomy" id="225164"/>
    <lineage>
        <taxon>Eukaryota</taxon>
        <taxon>Metazoa</taxon>
        <taxon>Spiralia</taxon>
        <taxon>Lophotrochozoa</taxon>
        <taxon>Mollusca</taxon>
        <taxon>Gastropoda</taxon>
        <taxon>Patellogastropoda</taxon>
        <taxon>Lottioidea</taxon>
        <taxon>Lottiidae</taxon>
        <taxon>Lottia</taxon>
    </lineage>
</organism>
<dbReference type="PROSITE" id="PS50261">
    <property type="entry name" value="G_PROTEIN_RECEP_F2_4"/>
    <property type="match status" value="1"/>
</dbReference>
<feature type="non-terminal residue" evidence="8">
    <location>
        <position position="222"/>
    </location>
</feature>
<dbReference type="HOGENOM" id="CLU_002753_3_0_1"/>
<feature type="transmembrane region" description="Helical" evidence="5">
    <location>
        <begin position="170"/>
        <end position="193"/>
    </location>
</feature>
<protein>
    <recommendedName>
        <fullName evidence="7">G-protein coupled receptors family 2 profile 2 domain-containing protein</fullName>
    </recommendedName>
</protein>
<keyword evidence="4 5" id="KW-0472">Membrane</keyword>
<evidence type="ECO:0000313" key="8">
    <source>
        <dbReference type="EMBL" id="ESO90282.1"/>
    </source>
</evidence>
<feature type="transmembrane region" description="Helical" evidence="5">
    <location>
        <begin position="199"/>
        <end position="219"/>
    </location>
</feature>
<keyword evidence="9" id="KW-1185">Reference proteome</keyword>
<evidence type="ECO:0000256" key="6">
    <source>
        <dbReference type="SAM" id="SignalP"/>
    </source>
</evidence>
<keyword evidence="2 5" id="KW-0812">Transmembrane</keyword>
<feature type="transmembrane region" description="Helical" evidence="5">
    <location>
        <begin position="39"/>
        <end position="59"/>
    </location>
</feature>
<dbReference type="OrthoDB" id="6134459at2759"/>
<dbReference type="GeneID" id="20252201"/>
<comment type="subcellular location">
    <subcellularLocation>
        <location evidence="1">Membrane</location>
        <topology evidence="1">Multi-pass membrane protein</topology>
    </subcellularLocation>
</comment>
<keyword evidence="6" id="KW-0732">Signal</keyword>
<gene>
    <name evidence="8" type="ORF">LOTGIDRAFT_75877</name>
</gene>
<sequence length="222" mass="24753">SGKLNASLCLWLLLAQLLLMIHGFEDLVCRVIATICHFLWLAVFSQMSAIAVNMALTFYRITPIVSLDAAARFKRLTIVALTPPMVIVAVCTGLDVGLTNGMLKVGYGTSLCSWISNDMETIVIFFYTPVCLSLVINFVCFVITLCGIEKSTKASSMVSHDTTRSERRKCVIYTKLSSIMGFTWITGIIAAILEYPALWYIYIILNGLQGFFIFLSFICNRR</sequence>
<dbReference type="Pfam" id="PF00002">
    <property type="entry name" value="7tm_2"/>
    <property type="match status" value="1"/>
</dbReference>
<feature type="chain" id="PRO_5004716472" description="G-protein coupled receptors family 2 profile 2 domain-containing protein" evidence="6">
    <location>
        <begin position="24"/>
        <end position="222"/>
    </location>
</feature>
<evidence type="ECO:0000256" key="1">
    <source>
        <dbReference type="ARBA" id="ARBA00004141"/>
    </source>
</evidence>
<evidence type="ECO:0000256" key="2">
    <source>
        <dbReference type="ARBA" id="ARBA00022692"/>
    </source>
</evidence>
<reference evidence="8 9" key="1">
    <citation type="journal article" date="2013" name="Nature">
        <title>Insights into bilaterian evolution from three spiralian genomes.</title>
        <authorList>
            <person name="Simakov O."/>
            <person name="Marletaz F."/>
            <person name="Cho S.J."/>
            <person name="Edsinger-Gonzales E."/>
            <person name="Havlak P."/>
            <person name="Hellsten U."/>
            <person name="Kuo D.H."/>
            <person name="Larsson T."/>
            <person name="Lv J."/>
            <person name="Arendt D."/>
            <person name="Savage R."/>
            <person name="Osoegawa K."/>
            <person name="de Jong P."/>
            <person name="Grimwood J."/>
            <person name="Chapman J.A."/>
            <person name="Shapiro H."/>
            <person name="Aerts A."/>
            <person name="Otillar R.P."/>
            <person name="Terry A.Y."/>
            <person name="Boore J.L."/>
            <person name="Grigoriev I.V."/>
            <person name="Lindberg D.R."/>
            <person name="Seaver E.C."/>
            <person name="Weisblat D.A."/>
            <person name="Putnam N.H."/>
            <person name="Rokhsar D.S."/>
        </authorList>
    </citation>
    <scope>NUCLEOTIDE SEQUENCE [LARGE SCALE GENOMIC DNA]</scope>
</reference>
<dbReference type="GO" id="GO:0016020">
    <property type="term" value="C:membrane"/>
    <property type="evidence" value="ECO:0007669"/>
    <property type="project" value="UniProtKB-SubCell"/>
</dbReference>
<dbReference type="RefSeq" id="XP_009058908.1">
    <property type="nucleotide sequence ID" value="XM_009060660.1"/>
</dbReference>
<dbReference type="GO" id="GO:0004930">
    <property type="term" value="F:G protein-coupled receptor activity"/>
    <property type="evidence" value="ECO:0007669"/>
    <property type="project" value="InterPro"/>
</dbReference>
<dbReference type="InterPro" id="IPR053231">
    <property type="entry name" value="GPCR_LN-TM7"/>
</dbReference>
<accession>V4A0R8</accession>
<dbReference type="PANTHER" id="PTHR45902:SF4">
    <property type="entry name" value="G-PROTEIN COUPLED RECEPTORS FAMILY 2 PROFILE 2 DOMAIN-CONTAINING PROTEIN"/>
    <property type="match status" value="1"/>
</dbReference>
<dbReference type="Proteomes" id="UP000030746">
    <property type="component" value="Unassembled WGS sequence"/>
</dbReference>
<dbReference type="OMA" id="GESACWI"/>
<dbReference type="InterPro" id="IPR000832">
    <property type="entry name" value="GPCR_2_secretin-like"/>
</dbReference>
<dbReference type="AlphaFoldDB" id="V4A0R8"/>
<name>V4A0R8_LOTGI</name>
<dbReference type="EMBL" id="KB202444">
    <property type="protein sequence ID" value="ESO90282.1"/>
    <property type="molecule type" value="Genomic_DNA"/>
</dbReference>
<feature type="signal peptide" evidence="6">
    <location>
        <begin position="1"/>
        <end position="23"/>
    </location>
</feature>
<evidence type="ECO:0000256" key="4">
    <source>
        <dbReference type="ARBA" id="ARBA00023136"/>
    </source>
</evidence>
<feature type="transmembrane region" description="Helical" evidence="5">
    <location>
        <begin position="122"/>
        <end position="149"/>
    </location>
</feature>
<keyword evidence="3 5" id="KW-1133">Transmembrane helix</keyword>
<evidence type="ECO:0000259" key="7">
    <source>
        <dbReference type="PROSITE" id="PS50261"/>
    </source>
</evidence>
<feature type="domain" description="G-protein coupled receptors family 2 profile 2" evidence="7">
    <location>
        <begin position="1"/>
        <end position="221"/>
    </location>
</feature>
<proteinExistence type="predicted"/>
<dbReference type="CTD" id="20252201"/>
<feature type="transmembrane region" description="Helical" evidence="5">
    <location>
        <begin position="80"/>
        <end position="102"/>
    </location>
</feature>
<dbReference type="PANTHER" id="PTHR45902">
    <property type="entry name" value="LATROPHILIN RECEPTOR-LIKE PROTEIN A"/>
    <property type="match status" value="1"/>
</dbReference>
<dbReference type="GO" id="GO:0007166">
    <property type="term" value="P:cell surface receptor signaling pathway"/>
    <property type="evidence" value="ECO:0007669"/>
    <property type="project" value="InterPro"/>
</dbReference>
<feature type="non-terminal residue" evidence="8">
    <location>
        <position position="1"/>
    </location>
</feature>
<dbReference type="InterPro" id="IPR017981">
    <property type="entry name" value="GPCR_2-like_7TM"/>
</dbReference>
<dbReference type="Gene3D" id="1.20.1070.10">
    <property type="entry name" value="Rhodopsin 7-helix transmembrane proteins"/>
    <property type="match status" value="1"/>
</dbReference>
<evidence type="ECO:0000256" key="3">
    <source>
        <dbReference type="ARBA" id="ARBA00022989"/>
    </source>
</evidence>
<dbReference type="KEGG" id="lgi:LOTGIDRAFT_75877"/>